<dbReference type="EMBL" id="VEVO01000014">
    <property type="protein sequence ID" value="KAF0031927.1"/>
    <property type="molecule type" value="Genomic_DNA"/>
</dbReference>
<protein>
    <submittedName>
        <fullName evidence="1">Uncharacterized protein</fullName>
    </submittedName>
</protein>
<evidence type="ECO:0000313" key="1">
    <source>
        <dbReference type="EMBL" id="KAF0031927.1"/>
    </source>
</evidence>
<organism evidence="1 2">
    <name type="scientific">Scophthalmus maximus</name>
    <name type="common">Turbot</name>
    <name type="synonym">Psetta maxima</name>
    <dbReference type="NCBI Taxonomy" id="52904"/>
    <lineage>
        <taxon>Eukaryota</taxon>
        <taxon>Metazoa</taxon>
        <taxon>Chordata</taxon>
        <taxon>Craniata</taxon>
        <taxon>Vertebrata</taxon>
        <taxon>Euteleostomi</taxon>
        <taxon>Actinopterygii</taxon>
        <taxon>Neopterygii</taxon>
        <taxon>Teleostei</taxon>
        <taxon>Neoteleostei</taxon>
        <taxon>Acanthomorphata</taxon>
        <taxon>Carangaria</taxon>
        <taxon>Pleuronectiformes</taxon>
        <taxon>Pleuronectoidei</taxon>
        <taxon>Scophthalmidae</taxon>
        <taxon>Scophthalmus</taxon>
    </lineage>
</organism>
<evidence type="ECO:0000313" key="2">
    <source>
        <dbReference type="Proteomes" id="UP000438429"/>
    </source>
</evidence>
<dbReference type="Proteomes" id="UP000438429">
    <property type="component" value="Unassembled WGS sequence"/>
</dbReference>
<sequence>MSDLFSRKKWSIFQTVEISVRNRNRVDTCFTSRADFQRINFPIRSVFVRFFEKREFPRHEVCAGLSKHFTAYTSMSHIHSQCLECICDPIQKLSWPVNKGCFCKPSEKMFAEFSSAAGLVSREERRGAAGRRCGVLSECFNETFI</sequence>
<gene>
    <name evidence="1" type="ORF">F2P81_016482</name>
</gene>
<accession>A0A6A4SFA9</accession>
<reference evidence="1 2" key="1">
    <citation type="submission" date="2019-06" db="EMBL/GenBank/DDBJ databases">
        <title>Draft genomes of female and male turbot (Scophthalmus maximus).</title>
        <authorList>
            <person name="Xu H."/>
            <person name="Xu X.-W."/>
            <person name="Shao C."/>
            <person name="Chen S."/>
        </authorList>
    </citation>
    <scope>NUCLEOTIDE SEQUENCE [LARGE SCALE GENOMIC DNA]</scope>
    <source>
        <strain evidence="1">Ysfricsl-2016a</strain>
        <tissue evidence="1">Blood</tissue>
    </source>
</reference>
<proteinExistence type="predicted"/>
<dbReference type="AlphaFoldDB" id="A0A6A4SFA9"/>
<comment type="caution">
    <text evidence="1">The sequence shown here is derived from an EMBL/GenBank/DDBJ whole genome shotgun (WGS) entry which is preliminary data.</text>
</comment>
<name>A0A6A4SFA9_SCOMX</name>